<keyword evidence="9" id="KW-1185">Reference proteome</keyword>
<dbReference type="AlphaFoldDB" id="A0A1G9SHF5"/>
<dbReference type="STRING" id="430522.BFS30_03040"/>
<keyword evidence="4 8" id="KW-0808">Transferase</keyword>
<proteinExistence type="predicted"/>
<evidence type="ECO:0000256" key="7">
    <source>
        <dbReference type="SAM" id="Phobius"/>
    </source>
</evidence>
<accession>A0A1G9SHF5</accession>
<name>A0A1G9SHF5_9SPHI</name>
<keyword evidence="3" id="KW-0997">Cell inner membrane</keyword>
<keyword evidence="5 7" id="KW-0472">Membrane</keyword>
<keyword evidence="2" id="KW-1003">Cell membrane</keyword>
<dbReference type="PANTHER" id="PTHR30606:SF10">
    <property type="entry name" value="PHOSPHATIDYLINOSITOL MANNOSIDE ACYLTRANSFERASE"/>
    <property type="match status" value="1"/>
</dbReference>
<evidence type="ECO:0000313" key="8">
    <source>
        <dbReference type="EMBL" id="SDM34928.1"/>
    </source>
</evidence>
<dbReference type="EMBL" id="FNGY01000003">
    <property type="protein sequence ID" value="SDM34928.1"/>
    <property type="molecule type" value="Genomic_DNA"/>
</dbReference>
<sequence>MNPAKNNPLKKFLHDCSFLSVCFPVYLLGLLPLQVANGTIGKMLYFLSYRVFRYRYSVVLQNLSRALPTKSYTEIQQISKDFYRHLSAMVVETTKLFSISRNELRKKVTLSNVEMVLEYYQQNRSIIAVLGHYGNWEYLNILPSYLPFNVNAIYKPLSNPIMGKLIQHIRTRFGMRLIPANQALRYLLKQKGQPQMSIFIADQFPGINEDTKFDFLHQSTNMFNGAEKLSIATDAVVVYIDMKRKPNSCWEVNFSLITDAARETRDHQITRSFADKLQETIKEHPAYWLWSHKRWKIA</sequence>
<dbReference type="Proteomes" id="UP000183200">
    <property type="component" value="Unassembled WGS sequence"/>
</dbReference>
<keyword evidence="7" id="KW-1133">Transmembrane helix</keyword>
<keyword evidence="6" id="KW-0012">Acyltransferase</keyword>
<dbReference type="GO" id="GO:0016746">
    <property type="term" value="F:acyltransferase activity"/>
    <property type="evidence" value="ECO:0007669"/>
    <property type="project" value="UniProtKB-KW"/>
</dbReference>
<dbReference type="GO" id="GO:0009247">
    <property type="term" value="P:glycolipid biosynthetic process"/>
    <property type="evidence" value="ECO:0007669"/>
    <property type="project" value="UniProtKB-ARBA"/>
</dbReference>
<dbReference type="OrthoDB" id="9801955at2"/>
<evidence type="ECO:0000256" key="1">
    <source>
        <dbReference type="ARBA" id="ARBA00004533"/>
    </source>
</evidence>
<dbReference type="InterPro" id="IPR004960">
    <property type="entry name" value="LipA_acyltrans"/>
</dbReference>
<organism evidence="8 9">
    <name type="scientific">Pedobacter steynii</name>
    <dbReference type="NCBI Taxonomy" id="430522"/>
    <lineage>
        <taxon>Bacteria</taxon>
        <taxon>Pseudomonadati</taxon>
        <taxon>Bacteroidota</taxon>
        <taxon>Sphingobacteriia</taxon>
        <taxon>Sphingobacteriales</taxon>
        <taxon>Sphingobacteriaceae</taxon>
        <taxon>Pedobacter</taxon>
    </lineage>
</organism>
<evidence type="ECO:0000256" key="5">
    <source>
        <dbReference type="ARBA" id="ARBA00023136"/>
    </source>
</evidence>
<dbReference type="GO" id="GO:0005886">
    <property type="term" value="C:plasma membrane"/>
    <property type="evidence" value="ECO:0007669"/>
    <property type="project" value="UniProtKB-SubCell"/>
</dbReference>
<evidence type="ECO:0000256" key="2">
    <source>
        <dbReference type="ARBA" id="ARBA00022475"/>
    </source>
</evidence>
<evidence type="ECO:0000256" key="4">
    <source>
        <dbReference type="ARBA" id="ARBA00022679"/>
    </source>
</evidence>
<evidence type="ECO:0000313" key="9">
    <source>
        <dbReference type="Proteomes" id="UP000183200"/>
    </source>
</evidence>
<feature type="transmembrane region" description="Helical" evidence="7">
    <location>
        <begin position="12"/>
        <end position="33"/>
    </location>
</feature>
<gene>
    <name evidence="8" type="ORF">SAMN05421820_103605</name>
</gene>
<evidence type="ECO:0000256" key="3">
    <source>
        <dbReference type="ARBA" id="ARBA00022519"/>
    </source>
</evidence>
<protein>
    <submittedName>
        <fullName evidence="8">KDO2-lipid IV(A) lauroyltransferase</fullName>
    </submittedName>
</protein>
<dbReference type="CDD" id="cd07984">
    <property type="entry name" value="LPLAT_LABLAT-like"/>
    <property type="match status" value="1"/>
</dbReference>
<evidence type="ECO:0000256" key="6">
    <source>
        <dbReference type="ARBA" id="ARBA00023315"/>
    </source>
</evidence>
<dbReference type="PANTHER" id="PTHR30606">
    <property type="entry name" value="LIPID A BIOSYNTHESIS LAUROYL ACYLTRANSFERASE"/>
    <property type="match status" value="1"/>
</dbReference>
<comment type="subcellular location">
    <subcellularLocation>
        <location evidence="1">Cell inner membrane</location>
    </subcellularLocation>
</comment>
<dbReference type="RefSeq" id="WP_083361806.1">
    <property type="nucleotide sequence ID" value="NZ_FNGY01000003.1"/>
</dbReference>
<reference evidence="9" key="1">
    <citation type="submission" date="2016-10" db="EMBL/GenBank/DDBJ databases">
        <authorList>
            <person name="Varghese N."/>
            <person name="Submissions S."/>
        </authorList>
    </citation>
    <scope>NUCLEOTIDE SEQUENCE [LARGE SCALE GENOMIC DNA]</scope>
    <source>
        <strain evidence="9">DSM 19110</strain>
    </source>
</reference>
<keyword evidence="7" id="KW-0812">Transmembrane</keyword>
<dbReference type="Pfam" id="PF03279">
    <property type="entry name" value="Lip_A_acyltrans"/>
    <property type="match status" value="1"/>
</dbReference>